<reference evidence="1" key="1">
    <citation type="journal article" date="2015" name="Nature">
        <title>Complex archaea that bridge the gap between prokaryotes and eukaryotes.</title>
        <authorList>
            <person name="Spang A."/>
            <person name="Saw J.H."/>
            <person name="Jorgensen S.L."/>
            <person name="Zaremba-Niedzwiedzka K."/>
            <person name="Martijn J."/>
            <person name="Lind A.E."/>
            <person name="van Eijk R."/>
            <person name="Schleper C."/>
            <person name="Guy L."/>
            <person name="Ettema T.J."/>
        </authorList>
    </citation>
    <scope>NUCLEOTIDE SEQUENCE</scope>
</reference>
<evidence type="ECO:0000313" key="1">
    <source>
        <dbReference type="EMBL" id="KKN32776.1"/>
    </source>
</evidence>
<dbReference type="AlphaFoldDB" id="A0A0F9S6Y6"/>
<gene>
    <name evidence="1" type="ORF">LCGC14_0810450</name>
</gene>
<comment type="caution">
    <text evidence="1">The sequence shown here is derived from an EMBL/GenBank/DDBJ whole genome shotgun (WGS) entry which is preliminary data.</text>
</comment>
<proteinExistence type="predicted"/>
<name>A0A0F9S6Y6_9ZZZZ</name>
<sequence>MTLTVESVCPAGGQHEDIVTADYHSEMNSSREVYGRAVSFRVWLKPTLNFWDSVIRGKEQTKETRAFKITLCRKCSTLFGVTK</sequence>
<dbReference type="EMBL" id="LAZR01002229">
    <property type="protein sequence ID" value="KKN32776.1"/>
    <property type="molecule type" value="Genomic_DNA"/>
</dbReference>
<protein>
    <submittedName>
        <fullName evidence="1">Uncharacterized protein</fullName>
    </submittedName>
</protein>
<organism evidence="1">
    <name type="scientific">marine sediment metagenome</name>
    <dbReference type="NCBI Taxonomy" id="412755"/>
    <lineage>
        <taxon>unclassified sequences</taxon>
        <taxon>metagenomes</taxon>
        <taxon>ecological metagenomes</taxon>
    </lineage>
</organism>
<accession>A0A0F9S6Y6</accession>